<dbReference type="Pfam" id="PF01979">
    <property type="entry name" value="Amidohydro_1"/>
    <property type="match status" value="1"/>
</dbReference>
<keyword evidence="3" id="KW-1185">Reference proteome</keyword>
<dbReference type="GO" id="GO:0016810">
    <property type="term" value="F:hydrolase activity, acting on carbon-nitrogen (but not peptide) bonds"/>
    <property type="evidence" value="ECO:0007669"/>
    <property type="project" value="InterPro"/>
</dbReference>
<protein>
    <submittedName>
        <fullName evidence="2">Amidohydrolase family protein</fullName>
    </submittedName>
</protein>
<dbReference type="AlphaFoldDB" id="A0AAW5ED96"/>
<dbReference type="PANTHER" id="PTHR43135:SF3">
    <property type="entry name" value="ALPHA-D-RIBOSE 1-METHYLPHOSPHONATE 5-TRIPHOSPHATE DIPHOSPHATASE"/>
    <property type="match status" value="1"/>
</dbReference>
<accession>A0AAW5ED96</accession>
<sequence length="62" mass="6808">MEIGFTELAALQAATVNAAKSINLDGIGVIKEGSIADLVILHDNPLENIKHTKKYPYNCKRR</sequence>
<feature type="domain" description="Amidohydrolase-related" evidence="1">
    <location>
        <begin position="3"/>
        <end position="52"/>
    </location>
</feature>
<gene>
    <name evidence="2" type="ORF">MJG50_15480</name>
</gene>
<dbReference type="RefSeq" id="WP_240256658.1">
    <property type="nucleotide sequence ID" value="NZ_JAKTTI010000027.1"/>
</dbReference>
<dbReference type="Gene3D" id="3.30.110.90">
    <property type="entry name" value="Amidohydrolase"/>
    <property type="match status" value="1"/>
</dbReference>
<name>A0AAW5ED96_9BACI</name>
<dbReference type="Proteomes" id="UP001431131">
    <property type="component" value="Unassembled WGS sequence"/>
</dbReference>
<dbReference type="InterPro" id="IPR011059">
    <property type="entry name" value="Metal-dep_hydrolase_composite"/>
</dbReference>
<proteinExistence type="predicted"/>
<dbReference type="PANTHER" id="PTHR43135">
    <property type="entry name" value="ALPHA-D-RIBOSE 1-METHYLPHOSPHONATE 5-TRIPHOSPHATE DIPHOSPHATASE"/>
    <property type="match status" value="1"/>
</dbReference>
<evidence type="ECO:0000313" key="3">
    <source>
        <dbReference type="Proteomes" id="UP001431131"/>
    </source>
</evidence>
<evidence type="ECO:0000313" key="2">
    <source>
        <dbReference type="EMBL" id="MCH1626739.1"/>
    </source>
</evidence>
<dbReference type="InterPro" id="IPR006680">
    <property type="entry name" value="Amidohydro-rel"/>
</dbReference>
<comment type="caution">
    <text evidence="2">The sequence shown here is derived from an EMBL/GenBank/DDBJ whole genome shotgun (WGS) entry which is preliminary data.</text>
</comment>
<reference evidence="2" key="1">
    <citation type="submission" date="2022-02" db="EMBL/GenBank/DDBJ databases">
        <title>Fredinandcohnia quinoae sp. nov. isolated from Chenopodium quinoa seeds.</title>
        <authorList>
            <person name="Saati-Santamaria Z."/>
            <person name="Flores-Felix J.D."/>
            <person name="Igual J.M."/>
            <person name="Velazquez E."/>
            <person name="Garcia-Fraile P."/>
            <person name="Martinez-Molina E."/>
        </authorList>
    </citation>
    <scope>NUCLEOTIDE SEQUENCE</scope>
    <source>
        <strain evidence="2">SECRCQ15</strain>
    </source>
</reference>
<dbReference type="Gene3D" id="2.30.40.10">
    <property type="entry name" value="Urease, subunit C, domain 1"/>
    <property type="match status" value="1"/>
</dbReference>
<dbReference type="InterPro" id="IPR051781">
    <property type="entry name" value="Metallo-dep_Hydrolase"/>
</dbReference>
<organism evidence="2 3">
    <name type="scientific">Fredinandcohnia quinoae</name>
    <dbReference type="NCBI Taxonomy" id="2918902"/>
    <lineage>
        <taxon>Bacteria</taxon>
        <taxon>Bacillati</taxon>
        <taxon>Bacillota</taxon>
        <taxon>Bacilli</taxon>
        <taxon>Bacillales</taxon>
        <taxon>Bacillaceae</taxon>
        <taxon>Fredinandcohnia</taxon>
    </lineage>
</organism>
<dbReference type="EMBL" id="JAKTTI010000027">
    <property type="protein sequence ID" value="MCH1626739.1"/>
    <property type="molecule type" value="Genomic_DNA"/>
</dbReference>
<dbReference type="SUPFAM" id="SSF51338">
    <property type="entry name" value="Composite domain of metallo-dependent hydrolases"/>
    <property type="match status" value="1"/>
</dbReference>
<evidence type="ECO:0000259" key="1">
    <source>
        <dbReference type="Pfam" id="PF01979"/>
    </source>
</evidence>